<feature type="compositionally biased region" description="Basic residues" evidence="1">
    <location>
        <begin position="1"/>
        <end position="23"/>
    </location>
</feature>
<name>A0ABC7ZEI5_HELPX</name>
<dbReference type="Proteomes" id="UP000007885">
    <property type="component" value="Chromosome"/>
</dbReference>
<evidence type="ECO:0000256" key="1">
    <source>
        <dbReference type="SAM" id="MobiDB-lite"/>
    </source>
</evidence>
<dbReference type="EMBL" id="CP002953">
    <property type="protein sequence ID" value="AFF19878.1"/>
    <property type="molecule type" value="Genomic_DNA"/>
</dbReference>
<gene>
    <name evidence="2" type="ORF">HPELS_01555</name>
    <name evidence="3" type="ORF">HPELS_07220</name>
</gene>
<feature type="compositionally biased region" description="Basic and acidic residues" evidence="1">
    <location>
        <begin position="24"/>
        <end position="38"/>
    </location>
</feature>
<reference evidence="2 4" key="1">
    <citation type="submission" date="2011-07" db="EMBL/GenBank/DDBJ databases">
        <authorList>
            <person name="Bertoli M.T."/>
            <person name="Kersulyte D."/>
            <person name="Pascasio M.A."/>
            <person name="Berg D.E."/>
        </authorList>
    </citation>
    <scope>NUCLEOTIDE SEQUENCE [LARGE SCALE GENOMIC DNA]</scope>
    <source>
        <strain evidence="2 4">ELS37</strain>
    </source>
</reference>
<accession>A0ABC7ZEI5</accession>
<dbReference type="KEGG" id="hpe:HPELS_07220"/>
<organism evidence="2 4">
    <name type="scientific">Helicobacter pylori ELS37</name>
    <dbReference type="NCBI Taxonomy" id="1055527"/>
    <lineage>
        <taxon>Bacteria</taxon>
        <taxon>Pseudomonadati</taxon>
        <taxon>Campylobacterota</taxon>
        <taxon>Epsilonproteobacteria</taxon>
        <taxon>Campylobacterales</taxon>
        <taxon>Helicobacteraceae</taxon>
        <taxon>Helicobacter</taxon>
    </lineage>
</organism>
<evidence type="ECO:0000313" key="3">
    <source>
        <dbReference type="EMBL" id="AFF20959.1"/>
    </source>
</evidence>
<sequence>MMRHLKIRGHLKSAHPTTRRNKPCQKDKNIKKTLNDRL</sequence>
<feature type="region of interest" description="Disordered" evidence="1">
    <location>
        <begin position="1"/>
        <end position="38"/>
    </location>
</feature>
<dbReference type="KEGG" id="hpe:HPELS_01555"/>
<proteinExistence type="predicted"/>
<evidence type="ECO:0000313" key="2">
    <source>
        <dbReference type="EMBL" id="AFF19878.1"/>
    </source>
</evidence>
<dbReference type="EMBL" id="CP002953">
    <property type="protein sequence ID" value="AFF20959.1"/>
    <property type="molecule type" value="Genomic_DNA"/>
</dbReference>
<evidence type="ECO:0000313" key="4">
    <source>
        <dbReference type="Proteomes" id="UP000007885"/>
    </source>
</evidence>
<protein>
    <submittedName>
        <fullName evidence="2">Uncharacterized protein</fullName>
    </submittedName>
</protein>
<dbReference type="AlphaFoldDB" id="A0ABC7ZEI5"/>